<dbReference type="PROSITE" id="PS51387">
    <property type="entry name" value="FAD_PCMH"/>
    <property type="match status" value="1"/>
</dbReference>
<dbReference type="Gene3D" id="3.30.70.2740">
    <property type="match status" value="1"/>
</dbReference>
<dbReference type="FunFam" id="1.10.45.10:FF:000001">
    <property type="entry name" value="D-lactate dehydrogenase mitochondrial"/>
    <property type="match status" value="1"/>
</dbReference>
<dbReference type="InterPro" id="IPR004113">
    <property type="entry name" value="FAD-bd_oxidored_4_C"/>
</dbReference>
<dbReference type="InterPro" id="IPR016167">
    <property type="entry name" value="FAD-bd_PCMH_sub1"/>
</dbReference>
<comment type="similarity">
    <text evidence="2">Belongs to the FAD-binding oxidoreductase/transferase type 4 family.</text>
</comment>
<evidence type="ECO:0000256" key="4">
    <source>
        <dbReference type="ARBA" id="ARBA00022827"/>
    </source>
</evidence>
<reference evidence="7" key="2">
    <citation type="submission" date="2015-11" db="EMBL/GenBank/DDBJ databases">
        <authorList>
            <person name="Zhang Y."/>
            <person name="Guo Z."/>
        </authorList>
    </citation>
    <scope>NUCLEOTIDE SEQUENCE</scope>
    <source>
        <strain evidence="7">1</strain>
    </source>
</reference>
<accession>A0A0H5BDR7</accession>
<dbReference type="STRING" id="1079.BVIR_1986"/>
<dbReference type="Gene3D" id="3.30.70.2190">
    <property type="match status" value="1"/>
</dbReference>
<dbReference type="GO" id="GO:0071949">
    <property type="term" value="F:FAD binding"/>
    <property type="evidence" value="ECO:0007669"/>
    <property type="project" value="InterPro"/>
</dbReference>
<evidence type="ECO:0000256" key="1">
    <source>
        <dbReference type="ARBA" id="ARBA00001974"/>
    </source>
</evidence>
<evidence type="ECO:0000313" key="8">
    <source>
        <dbReference type="Proteomes" id="UP000065734"/>
    </source>
</evidence>
<name>A0A0H5BDR7_BLAVI</name>
<reference evidence="8" key="3">
    <citation type="journal article" date="2016" name="Genome Announc.">
        <title>Revised genome sequence of the purple photosynthetic bacterium Blastochloris viridis.</title>
        <authorList>
            <person name="Liu L.N."/>
            <person name="Faulkner M."/>
            <person name="Liu X."/>
            <person name="Huang F."/>
            <person name="Darby A.C."/>
            <person name="Hall N."/>
        </authorList>
    </citation>
    <scope>NUCLEOTIDE SEQUENCE [LARGE SCALE GENOMIC DNA]</scope>
    <source>
        <strain evidence="8">ATCC 19567 / DSM 133 / F</strain>
    </source>
</reference>
<dbReference type="InterPro" id="IPR016164">
    <property type="entry name" value="FAD-linked_Oxase-like_C"/>
</dbReference>
<dbReference type="GO" id="GO:0022904">
    <property type="term" value="P:respiratory electron transport chain"/>
    <property type="evidence" value="ECO:0007669"/>
    <property type="project" value="TreeGrafter"/>
</dbReference>
<keyword evidence="8" id="KW-1185">Reference proteome</keyword>
<dbReference type="Proteomes" id="UP000065734">
    <property type="component" value="Chromosome I"/>
</dbReference>
<evidence type="ECO:0000259" key="5">
    <source>
        <dbReference type="PROSITE" id="PS51387"/>
    </source>
</evidence>
<dbReference type="Gene3D" id="3.30.465.10">
    <property type="match status" value="1"/>
</dbReference>
<evidence type="ECO:0000256" key="2">
    <source>
        <dbReference type="ARBA" id="ARBA00008000"/>
    </source>
</evidence>
<evidence type="ECO:0000313" key="6">
    <source>
        <dbReference type="EMBL" id="BAS00346.1"/>
    </source>
</evidence>
<dbReference type="SUPFAM" id="SSF55103">
    <property type="entry name" value="FAD-linked oxidases, C-terminal domain"/>
    <property type="match status" value="1"/>
</dbReference>
<keyword evidence="3" id="KW-0285">Flavoprotein</keyword>
<dbReference type="KEGG" id="bvr:BVIR_1986"/>
<sequence length="471" mass="48934">MTALPDPLLDRLAAVVGARHVLTGSADSAPYLNEPRGLFAGVARAVVRPGSTDEVAAVVRLCGETATPIVPQGGNTGLVGGQIPDRSGRELVLSTARLDRIREVDLDTQTMICEAGVTLKRAQDAAAAVGRLFPLSLAAEGTATIGGNLATNAGGTQVIAYGTARDLVLGLEVVLADGRIWRGLRKLRKDNTGYDLRHLFIGAEGTLGIITAAVLKLFPAPRSIETALVGVASPQAALALLGLVRAHAGAAVTTFEVMARICLDFVLAHIPGSRDPLAGTHSWYVLLEVSSPDPGGLRDVLEHLLAEAHGGSLIEDAVIADSLAARAALWRLRETVPEAQKPEGASIKHDVSVPLTAAPAFIAEASAAVEAVVPGSRVVPFGHLGDGNIHFNVSQPVGADTAAFLARWEEMNAAVHAVVARHKGSISAEHGIGRLKRALLPGVKDAVELDLMHAVKRALDPGGLFNPGKVL</sequence>
<dbReference type="InterPro" id="IPR006094">
    <property type="entry name" value="Oxid_FAD_bind_N"/>
</dbReference>
<dbReference type="Gene3D" id="3.30.43.10">
    <property type="entry name" value="Uridine Diphospho-n-acetylenolpyruvylglucosamine Reductase, domain 2"/>
    <property type="match status" value="1"/>
</dbReference>
<proteinExistence type="inferred from homology"/>
<dbReference type="InterPro" id="IPR016171">
    <property type="entry name" value="Vanillyl_alc_oxidase_C-sub2"/>
</dbReference>
<dbReference type="GO" id="GO:0016491">
    <property type="term" value="F:oxidoreductase activity"/>
    <property type="evidence" value="ECO:0007669"/>
    <property type="project" value="UniProtKB-KW"/>
</dbReference>
<dbReference type="EMBL" id="LN907867">
    <property type="protein sequence ID" value="CUU42419.1"/>
    <property type="molecule type" value="Genomic_DNA"/>
</dbReference>
<keyword evidence="7" id="KW-0560">Oxidoreductase</keyword>
<dbReference type="OrthoDB" id="9809290at2"/>
<dbReference type="InterPro" id="IPR016166">
    <property type="entry name" value="FAD-bd_PCMH"/>
</dbReference>
<dbReference type="InterPro" id="IPR016169">
    <property type="entry name" value="FAD-bd_PCMH_sub2"/>
</dbReference>
<dbReference type="InterPro" id="IPR051264">
    <property type="entry name" value="FAD-oxidored/transferase_4"/>
</dbReference>
<comment type="cofactor">
    <cofactor evidence="1">
        <name>FAD</name>
        <dbReference type="ChEBI" id="CHEBI:57692"/>
    </cofactor>
</comment>
<dbReference type="EC" id="1.-.-.-" evidence="7"/>
<gene>
    <name evidence="6" type="ORF">BV133_2752</name>
    <name evidence="7" type="ORF">BVIRIDIS_14310</name>
</gene>
<dbReference type="Pfam" id="PF01565">
    <property type="entry name" value="FAD_binding_4"/>
    <property type="match status" value="1"/>
</dbReference>
<feature type="domain" description="FAD-binding PCMH-type" evidence="5">
    <location>
        <begin position="39"/>
        <end position="220"/>
    </location>
</feature>
<protein>
    <submittedName>
        <fullName evidence="6">D-2-hydroxyglutarate dehydrogenase</fullName>
    </submittedName>
    <submittedName>
        <fullName evidence="7">Putative FAD-linked oxidoreductase</fullName>
        <ecNumber evidence="7">1.-.-.-</ecNumber>
    </submittedName>
</protein>
<dbReference type="PANTHER" id="PTHR43716">
    <property type="entry name" value="D-2-HYDROXYGLUTARATE DEHYDROGENASE, MITOCHONDRIAL"/>
    <property type="match status" value="1"/>
</dbReference>
<dbReference type="AlphaFoldDB" id="A0A0H5BDR7"/>
<dbReference type="PANTHER" id="PTHR43716:SF2">
    <property type="entry name" value="BLL6224 PROTEIN"/>
    <property type="match status" value="1"/>
</dbReference>
<dbReference type="EMBL" id="AP014854">
    <property type="protein sequence ID" value="BAS00346.1"/>
    <property type="molecule type" value="Genomic_DNA"/>
</dbReference>
<dbReference type="PATRIC" id="fig|1079.6.peg.2054"/>
<evidence type="ECO:0000256" key="3">
    <source>
        <dbReference type="ARBA" id="ARBA00022630"/>
    </source>
</evidence>
<dbReference type="RefSeq" id="WP_055037478.1">
    <property type="nucleotide sequence ID" value="NZ_AP014854.2"/>
</dbReference>
<dbReference type="SUPFAM" id="SSF56176">
    <property type="entry name" value="FAD-binding/transporter-associated domain-like"/>
    <property type="match status" value="1"/>
</dbReference>
<evidence type="ECO:0000313" key="7">
    <source>
        <dbReference type="EMBL" id="CUU42419.1"/>
    </source>
</evidence>
<dbReference type="Gene3D" id="1.10.45.10">
    <property type="entry name" value="Vanillyl-alcohol Oxidase, Chain A, domain 4"/>
    <property type="match status" value="1"/>
</dbReference>
<dbReference type="InterPro" id="IPR036318">
    <property type="entry name" value="FAD-bd_PCMH-like_sf"/>
</dbReference>
<keyword evidence="4" id="KW-0274">FAD</keyword>
<dbReference type="Pfam" id="PF02913">
    <property type="entry name" value="FAD-oxidase_C"/>
    <property type="match status" value="1"/>
</dbReference>
<reference evidence="6" key="1">
    <citation type="journal article" date="2015" name="Genome Announc.">
        <title>Complete Genome Sequence of the Bacteriochlorophyll b-Producing Photosynthetic Bacterium Blastochloris viridis.</title>
        <authorList>
            <person name="Tsukatani Y."/>
            <person name="Hirose Y."/>
            <person name="Harada J."/>
            <person name="Misawa N."/>
            <person name="Mori K."/>
            <person name="Inoue K."/>
            <person name="Tamiaki H."/>
        </authorList>
    </citation>
    <scope>NUCLEOTIDE SEQUENCE [LARGE SCALE GENOMIC DNA]</scope>
    <source>
        <strain evidence="6">DSM 133</strain>
    </source>
</reference>
<organism evidence="7 8">
    <name type="scientific">Blastochloris viridis</name>
    <name type="common">Rhodopseudomonas viridis</name>
    <dbReference type="NCBI Taxonomy" id="1079"/>
    <lineage>
        <taxon>Bacteria</taxon>
        <taxon>Pseudomonadati</taxon>
        <taxon>Pseudomonadota</taxon>
        <taxon>Alphaproteobacteria</taxon>
        <taxon>Hyphomicrobiales</taxon>
        <taxon>Blastochloridaceae</taxon>
        <taxon>Blastochloris</taxon>
    </lineage>
</organism>